<dbReference type="GO" id="GO:0005525">
    <property type="term" value="F:GTP binding"/>
    <property type="evidence" value="ECO:0007669"/>
    <property type="project" value="InterPro"/>
</dbReference>
<dbReference type="InterPro" id="IPR027417">
    <property type="entry name" value="P-loop_NTPase"/>
</dbReference>
<proteinExistence type="inferred from homology"/>
<dbReference type="PROSITE" id="PS51421">
    <property type="entry name" value="RAS"/>
    <property type="match status" value="1"/>
</dbReference>
<dbReference type="STRING" id="30069.A0A182YQC2"/>
<dbReference type="PRINTS" id="PR00449">
    <property type="entry name" value="RASTRNSFRMNG"/>
</dbReference>
<dbReference type="EC" id="3.6.5.2" evidence="2"/>
<keyword evidence="3" id="KW-0378">Hydrolase</keyword>
<comment type="catalytic activity">
    <reaction evidence="4">
        <text>GTP + H2O = GDP + phosphate + H(+)</text>
        <dbReference type="Rhea" id="RHEA:19669"/>
        <dbReference type="ChEBI" id="CHEBI:15377"/>
        <dbReference type="ChEBI" id="CHEBI:15378"/>
        <dbReference type="ChEBI" id="CHEBI:37565"/>
        <dbReference type="ChEBI" id="CHEBI:43474"/>
        <dbReference type="ChEBI" id="CHEBI:58189"/>
        <dbReference type="EC" id="3.6.5.2"/>
    </reaction>
</comment>
<reference evidence="7" key="1">
    <citation type="journal article" date="2014" name="Genome Biol.">
        <title>Genome analysis of a major urban malaria vector mosquito, Anopheles stephensi.</title>
        <authorList>
            <person name="Jiang X."/>
            <person name="Peery A."/>
            <person name="Hall A.B."/>
            <person name="Sharma A."/>
            <person name="Chen X.G."/>
            <person name="Waterhouse R.M."/>
            <person name="Komissarov A."/>
            <person name="Riehle M.M."/>
            <person name="Shouche Y."/>
            <person name="Sharakhova M.V."/>
            <person name="Lawson D."/>
            <person name="Pakpour N."/>
            <person name="Arensburger P."/>
            <person name="Davidson V.L."/>
            <person name="Eiglmeier K."/>
            <person name="Emrich S."/>
            <person name="George P."/>
            <person name="Kennedy R.C."/>
            <person name="Mane S.P."/>
            <person name="Maslen G."/>
            <person name="Oringanje C."/>
            <person name="Qi Y."/>
            <person name="Settlage R."/>
            <person name="Tojo M."/>
            <person name="Tubio J.M."/>
            <person name="Unger M.F."/>
            <person name="Wang B."/>
            <person name="Vernick K.D."/>
            <person name="Ribeiro J.M."/>
            <person name="James A.A."/>
            <person name="Michel K."/>
            <person name="Riehle M.A."/>
            <person name="Luckhart S."/>
            <person name="Sharakhov I.V."/>
            <person name="Tu Z."/>
        </authorList>
    </citation>
    <scope>NUCLEOTIDE SEQUENCE [LARGE SCALE GENOMIC DNA]</scope>
    <source>
        <strain evidence="7">Indian</strain>
    </source>
</reference>
<dbReference type="SMART" id="SM00175">
    <property type="entry name" value="RAB"/>
    <property type="match status" value="1"/>
</dbReference>
<evidence type="ECO:0000313" key="7">
    <source>
        <dbReference type="Proteomes" id="UP000076408"/>
    </source>
</evidence>
<dbReference type="PROSITE" id="PS51419">
    <property type="entry name" value="RAB"/>
    <property type="match status" value="1"/>
</dbReference>
<evidence type="ECO:0000313" key="6">
    <source>
        <dbReference type="EnsemblMetazoa" id="ASTEI10658-PA"/>
    </source>
</evidence>
<dbReference type="InterPro" id="IPR051065">
    <property type="entry name" value="Ras-related_GTPase"/>
</dbReference>
<evidence type="ECO:0000256" key="4">
    <source>
        <dbReference type="ARBA" id="ARBA00048098"/>
    </source>
</evidence>
<accession>A0A182YQC2</accession>
<keyword evidence="7" id="KW-1185">Reference proteome</keyword>
<feature type="compositionally biased region" description="Polar residues" evidence="5">
    <location>
        <begin position="165"/>
        <end position="178"/>
    </location>
</feature>
<dbReference type="PANTHER" id="PTHR45704">
    <property type="entry name" value="RAS-LIKE FAMILY MEMBER 11"/>
    <property type="match status" value="1"/>
</dbReference>
<dbReference type="VEuPathDB" id="VectorBase:ASTEI10658"/>
<dbReference type="InterPro" id="IPR001806">
    <property type="entry name" value="Small_GTPase"/>
</dbReference>
<evidence type="ECO:0000256" key="1">
    <source>
        <dbReference type="ARBA" id="ARBA00008344"/>
    </source>
</evidence>
<dbReference type="AlphaFoldDB" id="A0A182YQC2"/>
<dbReference type="Gene3D" id="3.40.50.300">
    <property type="entry name" value="P-loop containing nucleotide triphosphate hydrolases"/>
    <property type="match status" value="2"/>
</dbReference>
<dbReference type="SMART" id="SM00174">
    <property type="entry name" value="RHO"/>
    <property type="match status" value="1"/>
</dbReference>
<dbReference type="GO" id="GO:0003925">
    <property type="term" value="F:G protein activity"/>
    <property type="evidence" value="ECO:0007669"/>
    <property type="project" value="UniProtKB-EC"/>
</dbReference>
<protein>
    <recommendedName>
        <fullName evidence="2">small monomeric GTPase</fullName>
        <ecNumber evidence="2">3.6.5.2</ecNumber>
    </recommendedName>
</protein>
<dbReference type="VEuPathDB" id="VectorBase:ASTEI20_045803"/>
<feature type="region of interest" description="Disordered" evidence="5">
    <location>
        <begin position="145"/>
        <end position="201"/>
    </location>
</feature>
<reference evidence="6" key="2">
    <citation type="submission" date="2020-05" db="UniProtKB">
        <authorList>
            <consortium name="EnsemblMetazoa"/>
        </authorList>
    </citation>
    <scope>IDENTIFICATION</scope>
    <source>
        <strain evidence="6">Indian</strain>
    </source>
</reference>
<sequence length="491" mass="53670">MTTRGIRRKKSYLAEIKVAVIGAPCVGKSALTVRFLTKRYIGEYDHQAENRHKYEIMVDGEAVLCEIWDTCPKVSSESAPVLCNGVPSNEQLVQGLMGTIITLSSTLYQALAGGDDGGSAEVLLQSLLPIRERLDRVVQQIESQESKVHCSSTKSNRRTAARSATLPTSRNEPANVSNEVFAPPCSSTEQETRLNADASSKSVTNLAATGDPSFVPPPGWREITNLDSYMAETTADGEEYTECVDTTPSNTSHGLSNRTQTLEQTVVQPDFGRSFDPTLAQSSPIAHGITRSKHIGHTFSVPNPRRTVDQLLKAPNLAGTFAIRETSNYAMADGSFQRSTKTIAGPDASIEENAEAISLTAGSETVQWADGLLLVYSITDRDSFNFIRKAKEELAGDMPVALVGNKVDMVHLRQVSTDEGEILAKDFECKFFEISAAEHVYQVAEAFLELCREVLTGKRKSKQSFIDKIDRMLSGSRTYNRGKSDSISPKE</sequence>
<dbReference type="SMART" id="SM00173">
    <property type="entry name" value="RAS"/>
    <property type="match status" value="1"/>
</dbReference>
<comment type="similarity">
    <text evidence="1">Belongs to the small GTPase superfamily. Ras family.</text>
</comment>
<name>A0A182YQC2_ANOST</name>
<evidence type="ECO:0000256" key="5">
    <source>
        <dbReference type="SAM" id="MobiDB-lite"/>
    </source>
</evidence>
<dbReference type="Pfam" id="PF00071">
    <property type="entry name" value="Ras"/>
    <property type="match status" value="2"/>
</dbReference>
<dbReference type="EnsemblMetazoa" id="ASTEI10658-RA">
    <property type="protein sequence ID" value="ASTEI10658-PA"/>
    <property type="gene ID" value="ASTEI10658"/>
</dbReference>
<evidence type="ECO:0000256" key="3">
    <source>
        <dbReference type="ARBA" id="ARBA00022801"/>
    </source>
</evidence>
<dbReference type="SUPFAM" id="SSF52540">
    <property type="entry name" value="P-loop containing nucleoside triphosphate hydrolases"/>
    <property type="match status" value="2"/>
</dbReference>
<evidence type="ECO:0000256" key="2">
    <source>
        <dbReference type="ARBA" id="ARBA00011984"/>
    </source>
</evidence>
<dbReference type="VEuPathDB" id="VectorBase:ASTE007488"/>
<dbReference type="Proteomes" id="UP000076408">
    <property type="component" value="Unassembled WGS sequence"/>
</dbReference>
<organism evidence="6 7">
    <name type="scientific">Anopheles stephensi</name>
    <name type="common">Indo-Pakistan malaria mosquito</name>
    <dbReference type="NCBI Taxonomy" id="30069"/>
    <lineage>
        <taxon>Eukaryota</taxon>
        <taxon>Metazoa</taxon>
        <taxon>Ecdysozoa</taxon>
        <taxon>Arthropoda</taxon>
        <taxon>Hexapoda</taxon>
        <taxon>Insecta</taxon>
        <taxon>Pterygota</taxon>
        <taxon>Neoptera</taxon>
        <taxon>Endopterygota</taxon>
        <taxon>Diptera</taxon>
        <taxon>Nematocera</taxon>
        <taxon>Culicoidea</taxon>
        <taxon>Culicidae</taxon>
        <taxon>Anophelinae</taxon>
        <taxon>Anopheles</taxon>
    </lineage>
</organism>